<dbReference type="Gene3D" id="3.40.50.1820">
    <property type="entry name" value="alpha/beta hydrolase"/>
    <property type="match status" value="1"/>
</dbReference>
<evidence type="ECO:0000256" key="1">
    <source>
        <dbReference type="ARBA" id="ARBA00022729"/>
    </source>
</evidence>
<proteinExistence type="predicted"/>
<protein>
    <submittedName>
        <fullName evidence="4">Alpha/beta hydrolase</fullName>
    </submittedName>
</protein>
<dbReference type="EMBL" id="JBHRVV010000001">
    <property type="protein sequence ID" value="MFC3459970.1"/>
    <property type="molecule type" value="Genomic_DNA"/>
</dbReference>
<evidence type="ECO:0000313" key="5">
    <source>
        <dbReference type="Proteomes" id="UP001595665"/>
    </source>
</evidence>
<sequence>MNERGHLDVRPPAPGTVPPANAPTGLHKLDVGGRRDSYIYVPEHYRAEQPMPLVLLLHGAGGHAHDGLRILLHLADRAGLILVAPASHASTWDIIARSGYGKDLALVDRALAHAFAHYALDTAHLGIGGFSDGASYALTLGLANGALFTHVLAFSPGFIGSMEQRGVPKVFISHGDEDRVLPIEPCSRTIVHQLRTAGYPLLYKEFHGGHVIPQNIAEEAVSWFTDEK</sequence>
<dbReference type="RefSeq" id="WP_312550419.1">
    <property type="nucleotide sequence ID" value="NZ_JBHRVV010000001.1"/>
</dbReference>
<dbReference type="GO" id="GO:0016787">
    <property type="term" value="F:hydrolase activity"/>
    <property type="evidence" value="ECO:0007669"/>
    <property type="project" value="UniProtKB-KW"/>
</dbReference>
<feature type="compositionally biased region" description="Pro residues" evidence="3">
    <location>
        <begin position="11"/>
        <end position="21"/>
    </location>
</feature>
<dbReference type="PANTHER" id="PTHR43037">
    <property type="entry name" value="UNNAMED PRODUCT-RELATED"/>
    <property type="match status" value="1"/>
</dbReference>
<keyword evidence="5" id="KW-1185">Reference proteome</keyword>
<keyword evidence="1" id="KW-0732">Signal</keyword>
<comment type="caution">
    <text evidence="4">The sequence shown here is derived from an EMBL/GenBank/DDBJ whole genome shotgun (WGS) entry which is preliminary data.</text>
</comment>
<evidence type="ECO:0000256" key="2">
    <source>
        <dbReference type="ARBA" id="ARBA00022801"/>
    </source>
</evidence>
<name>A0ABV7PPA5_9BURK</name>
<dbReference type="InterPro" id="IPR050955">
    <property type="entry name" value="Plant_Biomass_Hydrol_Est"/>
</dbReference>
<dbReference type="Proteomes" id="UP001595665">
    <property type="component" value="Unassembled WGS sequence"/>
</dbReference>
<evidence type="ECO:0000256" key="3">
    <source>
        <dbReference type="SAM" id="MobiDB-lite"/>
    </source>
</evidence>
<keyword evidence="2 4" id="KW-0378">Hydrolase</keyword>
<accession>A0ABV7PPA5</accession>
<dbReference type="PANTHER" id="PTHR43037:SF5">
    <property type="entry name" value="FERULOYL ESTERASE"/>
    <property type="match status" value="1"/>
</dbReference>
<feature type="region of interest" description="Disordered" evidence="3">
    <location>
        <begin position="1"/>
        <end position="26"/>
    </location>
</feature>
<organism evidence="4 5">
    <name type="scientific">Massilia haematophila</name>
    <dbReference type="NCBI Taxonomy" id="457923"/>
    <lineage>
        <taxon>Bacteria</taxon>
        <taxon>Pseudomonadati</taxon>
        <taxon>Pseudomonadota</taxon>
        <taxon>Betaproteobacteria</taxon>
        <taxon>Burkholderiales</taxon>
        <taxon>Oxalobacteraceae</taxon>
        <taxon>Telluria group</taxon>
        <taxon>Massilia</taxon>
    </lineage>
</organism>
<dbReference type="SUPFAM" id="SSF53474">
    <property type="entry name" value="alpha/beta-Hydrolases"/>
    <property type="match status" value="1"/>
</dbReference>
<dbReference type="InterPro" id="IPR029058">
    <property type="entry name" value="AB_hydrolase_fold"/>
</dbReference>
<reference evidence="5" key="1">
    <citation type="journal article" date="2019" name="Int. J. Syst. Evol. Microbiol.">
        <title>The Global Catalogue of Microorganisms (GCM) 10K type strain sequencing project: providing services to taxonomists for standard genome sequencing and annotation.</title>
        <authorList>
            <consortium name="The Broad Institute Genomics Platform"/>
            <consortium name="The Broad Institute Genome Sequencing Center for Infectious Disease"/>
            <person name="Wu L."/>
            <person name="Ma J."/>
        </authorList>
    </citation>
    <scope>NUCLEOTIDE SEQUENCE [LARGE SCALE GENOMIC DNA]</scope>
    <source>
        <strain evidence="5">CCM 7480</strain>
    </source>
</reference>
<evidence type="ECO:0000313" key="4">
    <source>
        <dbReference type="EMBL" id="MFC3459970.1"/>
    </source>
</evidence>
<gene>
    <name evidence="4" type="ORF">ACFOPH_17170</name>
</gene>